<dbReference type="InterPro" id="IPR036388">
    <property type="entry name" value="WH-like_DNA-bd_sf"/>
</dbReference>
<dbReference type="SUPFAM" id="SSF48452">
    <property type="entry name" value="TPR-like"/>
    <property type="match status" value="2"/>
</dbReference>
<evidence type="ECO:0000256" key="1">
    <source>
        <dbReference type="ARBA" id="ARBA00005820"/>
    </source>
</evidence>
<gene>
    <name evidence="8" type="ORF">CLV63_11343</name>
</gene>
<comment type="caution">
    <text evidence="8">The sequence shown here is derived from an EMBL/GenBank/DDBJ whole genome shotgun (WGS) entry which is preliminary data.</text>
</comment>
<dbReference type="SMART" id="SM01043">
    <property type="entry name" value="BTAD"/>
    <property type="match status" value="1"/>
</dbReference>
<comment type="similarity">
    <text evidence="1">Belongs to the AfsR/DnrI/RedD regulatory family.</text>
</comment>
<dbReference type="RefSeq" id="WP_106584341.1">
    <property type="nucleotide sequence ID" value="NZ_PYGA01000013.1"/>
</dbReference>
<evidence type="ECO:0000256" key="2">
    <source>
        <dbReference type="ARBA" id="ARBA00023015"/>
    </source>
</evidence>
<name>A0A2P8DF92_9ACTN</name>
<dbReference type="Gene3D" id="1.10.10.10">
    <property type="entry name" value="Winged helix-like DNA-binding domain superfamily/Winged helix DNA-binding domain"/>
    <property type="match status" value="2"/>
</dbReference>
<protein>
    <submittedName>
        <fullName evidence="8">DNA-binding SARP family transcriptional activator</fullName>
    </submittedName>
</protein>
<dbReference type="InterPro" id="IPR027417">
    <property type="entry name" value="P-loop_NTPase"/>
</dbReference>
<feature type="compositionally biased region" description="Low complexity" evidence="6">
    <location>
        <begin position="260"/>
        <end position="274"/>
    </location>
</feature>
<feature type="region of interest" description="Disordered" evidence="6">
    <location>
        <begin position="245"/>
        <end position="288"/>
    </location>
</feature>
<dbReference type="EMBL" id="PYGA01000013">
    <property type="protein sequence ID" value="PSK95880.1"/>
    <property type="molecule type" value="Genomic_DNA"/>
</dbReference>
<dbReference type="GO" id="GO:0003677">
    <property type="term" value="F:DNA binding"/>
    <property type="evidence" value="ECO:0007669"/>
    <property type="project" value="UniProtKB-UniRule"/>
</dbReference>
<dbReference type="Proteomes" id="UP000240542">
    <property type="component" value="Unassembled WGS sequence"/>
</dbReference>
<dbReference type="Pfam" id="PF00931">
    <property type="entry name" value="NB-ARC"/>
    <property type="match status" value="1"/>
</dbReference>
<keyword evidence="9" id="KW-1185">Reference proteome</keyword>
<reference evidence="8 9" key="1">
    <citation type="submission" date="2018-03" db="EMBL/GenBank/DDBJ databases">
        <title>Genomic Encyclopedia of Archaeal and Bacterial Type Strains, Phase II (KMG-II): from individual species to whole genera.</title>
        <authorList>
            <person name="Goeker M."/>
        </authorList>
    </citation>
    <scope>NUCLEOTIDE SEQUENCE [LARGE SCALE GENOMIC DNA]</scope>
    <source>
        <strain evidence="8 9">DSM 45312</strain>
    </source>
</reference>
<dbReference type="AlphaFoldDB" id="A0A2P8DF92"/>
<dbReference type="InterPro" id="IPR005158">
    <property type="entry name" value="BTAD"/>
</dbReference>
<evidence type="ECO:0000256" key="4">
    <source>
        <dbReference type="ARBA" id="ARBA00023163"/>
    </source>
</evidence>
<sequence length="1020" mass="109352">MRYAILGPLEVRDIAAPDHVVRLSPKLSGLLAVLLCAPGSAVAEARLIEAMWDGAPPRSAQKSLHVYVHHLRQSLGGPDTVVREGGGYRLAADPAAVDSVRFARLVEEGRGAIGRGESAVGAALLREALDLWRGPAFSGLDSLPLVREEAARLAERRWSATEELFRTELALGRHDDAVAELTALVAEHPFRERLRGTLMLALYRAGRTHEALEVYRSGRALLIEELGIEPGRELRDLETAVLRGDPALDAPPAPDPTLAPAPEADPQDGAAPAAQRPPPVPAQLPPDIADFTGREALLAELGAALGDAGGGRTGGAPVAAISGMGGVGKTSLAVRVAHSRAADYPGGQLYVDLRGAEDPVDPAQVLAGFLHALGVEGAAVPVPQDERSALFRSMLGERRMLVVLDDAASEAQVRPLLPAAGGSAVLVTSRTRLVGLEGARLIDLDVFEPGQAIRLLERILGADRVAADPDAAESIARLCGYAPLAVRIAGARLAGRRQWPLSRLVRMLAHEGRRLDVLAVGDREVRACIELSHRALDPDAREAFRLLGVVEAPDYPEWVVAALLDVPMDAAQEHIEALVDAQLLTIVGGASGRLRYRMHDLIRLYARELGAGDERGPAALRRAIGGWLWLAEQATEYIPGPCYATMHGTAQRWPLPSEDAAEALSDPMSWFDDEWHAMAAVVRQAGAAGLDEAAWDLAGCLEKYFDVRGRFDDWLRCHETALAACRAAGNVRGEAVLRRGMADLNTWIGPGERGDFAMIGMLEQADRVFEMFAGLGDLRGMSDALVMRTWGLVSQGLPRAAGETSGEALRLAEEADYLGGRARAYHVMAIADHEQQRTDNAVVHLTEAMKLARLLGNSRFEATAMQFLGAAECLEGDIETGRRHLLRSLEMTRAMGDRYGEVFSLMYLARLYIALGDPEALPAVEAATGLSRRHRMNHHLADSLALTGQVHLAAGDVATATGALEESVALWRTRGWPSFLADTLDTLARAHDAADRHDAAAAARAEAAHLRAELSPTDPL</sequence>
<accession>A0A2P8DF92</accession>
<evidence type="ECO:0000256" key="6">
    <source>
        <dbReference type="SAM" id="MobiDB-lite"/>
    </source>
</evidence>
<dbReference type="OrthoDB" id="5521887at2"/>
<dbReference type="Pfam" id="PF00486">
    <property type="entry name" value="Trans_reg_C"/>
    <property type="match status" value="1"/>
</dbReference>
<keyword evidence="2" id="KW-0805">Transcription regulation</keyword>
<evidence type="ECO:0000256" key="3">
    <source>
        <dbReference type="ARBA" id="ARBA00023125"/>
    </source>
</evidence>
<feature type="compositionally biased region" description="Pro residues" evidence="6">
    <location>
        <begin position="249"/>
        <end position="259"/>
    </location>
</feature>
<dbReference type="SUPFAM" id="SSF52540">
    <property type="entry name" value="P-loop containing nucleoside triphosphate hydrolases"/>
    <property type="match status" value="1"/>
</dbReference>
<dbReference type="Pfam" id="PF03704">
    <property type="entry name" value="BTAD"/>
    <property type="match status" value="1"/>
</dbReference>
<dbReference type="Gene3D" id="3.40.50.300">
    <property type="entry name" value="P-loop containing nucleotide triphosphate hydrolases"/>
    <property type="match status" value="1"/>
</dbReference>
<dbReference type="PANTHER" id="PTHR35807">
    <property type="entry name" value="TRANSCRIPTIONAL REGULATOR REDD-RELATED"/>
    <property type="match status" value="1"/>
</dbReference>
<dbReference type="CDD" id="cd15831">
    <property type="entry name" value="BTAD"/>
    <property type="match status" value="1"/>
</dbReference>
<dbReference type="PRINTS" id="PR00364">
    <property type="entry name" value="DISEASERSIST"/>
</dbReference>
<proteinExistence type="inferred from homology"/>
<evidence type="ECO:0000256" key="5">
    <source>
        <dbReference type="PROSITE-ProRule" id="PRU01091"/>
    </source>
</evidence>
<feature type="DNA-binding region" description="OmpR/PhoB-type" evidence="5">
    <location>
        <begin position="1"/>
        <end position="92"/>
    </location>
</feature>
<dbReference type="SUPFAM" id="SSF46894">
    <property type="entry name" value="C-terminal effector domain of the bipartite response regulators"/>
    <property type="match status" value="1"/>
</dbReference>
<keyword evidence="4" id="KW-0804">Transcription</keyword>
<dbReference type="GO" id="GO:0043531">
    <property type="term" value="F:ADP binding"/>
    <property type="evidence" value="ECO:0007669"/>
    <property type="project" value="InterPro"/>
</dbReference>
<dbReference type="InterPro" id="IPR011990">
    <property type="entry name" value="TPR-like_helical_dom_sf"/>
</dbReference>
<keyword evidence="3 5" id="KW-0238">DNA-binding</keyword>
<dbReference type="InterPro" id="IPR016032">
    <property type="entry name" value="Sig_transdc_resp-reg_C-effctor"/>
</dbReference>
<dbReference type="SMART" id="SM00862">
    <property type="entry name" value="Trans_reg_C"/>
    <property type="match status" value="1"/>
</dbReference>
<dbReference type="GO" id="GO:0006355">
    <property type="term" value="P:regulation of DNA-templated transcription"/>
    <property type="evidence" value="ECO:0007669"/>
    <property type="project" value="InterPro"/>
</dbReference>
<evidence type="ECO:0000259" key="7">
    <source>
        <dbReference type="PROSITE" id="PS51755"/>
    </source>
</evidence>
<feature type="compositionally biased region" description="Pro residues" evidence="6">
    <location>
        <begin position="275"/>
        <end position="284"/>
    </location>
</feature>
<evidence type="ECO:0000313" key="9">
    <source>
        <dbReference type="Proteomes" id="UP000240542"/>
    </source>
</evidence>
<dbReference type="InterPro" id="IPR002182">
    <property type="entry name" value="NB-ARC"/>
</dbReference>
<dbReference type="Gene3D" id="1.25.40.10">
    <property type="entry name" value="Tetratricopeptide repeat domain"/>
    <property type="match status" value="2"/>
</dbReference>
<feature type="domain" description="OmpR/PhoB-type" evidence="7">
    <location>
        <begin position="1"/>
        <end position="92"/>
    </location>
</feature>
<dbReference type="GO" id="GO:0000160">
    <property type="term" value="P:phosphorelay signal transduction system"/>
    <property type="evidence" value="ECO:0007669"/>
    <property type="project" value="InterPro"/>
</dbReference>
<evidence type="ECO:0000313" key="8">
    <source>
        <dbReference type="EMBL" id="PSK95880.1"/>
    </source>
</evidence>
<dbReference type="PROSITE" id="PS51755">
    <property type="entry name" value="OMPR_PHOB"/>
    <property type="match status" value="1"/>
</dbReference>
<organism evidence="8 9">
    <name type="scientific">Murinocardiopsis flavida</name>
    <dbReference type="NCBI Taxonomy" id="645275"/>
    <lineage>
        <taxon>Bacteria</taxon>
        <taxon>Bacillati</taxon>
        <taxon>Actinomycetota</taxon>
        <taxon>Actinomycetes</taxon>
        <taxon>Streptosporangiales</taxon>
        <taxon>Nocardiopsidaceae</taxon>
        <taxon>Murinocardiopsis</taxon>
    </lineage>
</organism>
<dbReference type="InterPro" id="IPR051677">
    <property type="entry name" value="AfsR-DnrI-RedD_regulator"/>
</dbReference>
<dbReference type="PANTHER" id="PTHR35807:SF1">
    <property type="entry name" value="TRANSCRIPTIONAL REGULATOR REDD"/>
    <property type="match status" value="1"/>
</dbReference>
<dbReference type="InterPro" id="IPR001867">
    <property type="entry name" value="OmpR/PhoB-type_DNA-bd"/>
</dbReference>